<reference evidence="1" key="1">
    <citation type="submission" date="2021-04" db="EMBL/GenBank/DDBJ databases">
        <title>Genome sequence of Woronichinia naegeliana from Washington state freshwater lake bloom.</title>
        <authorList>
            <person name="Dreher T.W."/>
        </authorList>
    </citation>
    <scope>NUCLEOTIDE SEQUENCE</scope>
    <source>
        <strain evidence="1">WA131</strain>
    </source>
</reference>
<dbReference type="Gene3D" id="1.20.1220.20">
    <property type="entry name" value="Uncharcterised protein PF01724"/>
    <property type="match status" value="1"/>
</dbReference>
<dbReference type="PANTHER" id="PTHR34235:SF3">
    <property type="entry name" value="SLR1203 PROTEIN"/>
    <property type="match status" value="1"/>
</dbReference>
<dbReference type="KEGG" id="wna:KA717_04340"/>
<dbReference type="InterPro" id="IPR002636">
    <property type="entry name" value="DUF29"/>
</dbReference>
<organism evidence="1">
    <name type="scientific">Woronichinia naegeliana WA131</name>
    <dbReference type="NCBI Taxonomy" id="2824559"/>
    <lineage>
        <taxon>Bacteria</taxon>
        <taxon>Bacillati</taxon>
        <taxon>Cyanobacteriota</taxon>
        <taxon>Cyanophyceae</taxon>
        <taxon>Synechococcales</taxon>
        <taxon>Coelosphaeriaceae</taxon>
        <taxon>Woronichinia</taxon>
    </lineage>
</organism>
<dbReference type="EMBL" id="CP073041">
    <property type="protein sequence ID" value="UXE62092.1"/>
    <property type="molecule type" value="Genomic_DNA"/>
</dbReference>
<dbReference type="Pfam" id="PF01724">
    <property type="entry name" value="DUF29"/>
    <property type="match status" value="1"/>
</dbReference>
<accession>A0A977KYA7</accession>
<gene>
    <name evidence="1" type="ORF">KA717_04340</name>
</gene>
<name>A0A977KYA7_9CYAN</name>
<sequence length="147" mass="17317">MKTLTQTLYDTDFNLWIEQTVNQLKNGDLQDLDRQNLIDEIESMGRNDKREVKNRLIVLFMHLLKWQYQPEKRTSSWISTINEQRRQISTVLEDSPSLKPYLTEVFSKCYQLACNDASKETNLPKITFPSDCPFSSEQVLDADYFPE</sequence>
<dbReference type="PANTHER" id="PTHR34235">
    <property type="entry name" value="SLR1203 PROTEIN-RELATED"/>
    <property type="match status" value="1"/>
</dbReference>
<dbReference type="AlphaFoldDB" id="A0A977KYA7"/>
<protein>
    <submittedName>
        <fullName evidence="1">DUF29 domain-containing protein</fullName>
    </submittedName>
</protein>
<proteinExistence type="predicted"/>
<dbReference type="Proteomes" id="UP001065613">
    <property type="component" value="Chromosome"/>
</dbReference>
<evidence type="ECO:0000313" key="1">
    <source>
        <dbReference type="EMBL" id="UXE62092.1"/>
    </source>
</evidence>